<feature type="transmembrane region" description="Helical" evidence="1">
    <location>
        <begin position="249"/>
        <end position="270"/>
    </location>
</feature>
<feature type="transmembrane region" description="Helical" evidence="1">
    <location>
        <begin position="214"/>
        <end position="243"/>
    </location>
</feature>
<dbReference type="Gene3D" id="1.20.1250.20">
    <property type="entry name" value="MFS general substrate transporter like domains"/>
    <property type="match status" value="1"/>
</dbReference>
<dbReference type="EMBL" id="JAGIOB010000001">
    <property type="protein sequence ID" value="MBP2418959.1"/>
    <property type="molecule type" value="Genomic_DNA"/>
</dbReference>
<dbReference type="Pfam" id="PF07690">
    <property type="entry name" value="MFS_1"/>
    <property type="match status" value="1"/>
</dbReference>
<dbReference type="Proteomes" id="UP000758168">
    <property type="component" value="Unassembled WGS sequence"/>
</dbReference>
<dbReference type="RefSeq" id="WP_210058949.1">
    <property type="nucleotide sequence ID" value="NZ_BAAAMH010000011.1"/>
</dbReference>
<sequence length="420" mass="41615">MKAGLRTYGEVLADPAARAFSLAGLVARLPISMTGIGIVLLVSLSTGSFALAGLVTAAVTLTGAVSAPLWGRTIDRVGQAPVLVAAAVVWTVSLAVLVVAVEAGWPLPAVLAAAVGVGLGFSSAGSSVRARWSHRLQGSPRLDTAFAVEAVLDEVIFIVGPVLVTFLATAVDPALALGVAGVVGLVGALALAAQRGTEPPRRPRRTTGAPAERIRVAALAPVVVASVALGVVFGGMEVVVVAFATQAGVLTWAGAILMAWAAGSLVSGVVTGTLTWRRSPAARFRIGSACLAVSLVPLPFVDEPLLVAGLLVLSGMAIAPTLIASVAVTQAAVPQARLTEALGWTSTGLAGGLAAGAAGLGALVDRGGSPLGFWGVVAAGVLLAVAALGVRSRPAPPLGDPVEKAELAGLAAHPTAPTAR</sequence>
<feature type="transmembrane region" description="Helical" evidence="1">
    <location>
        <begin position="341"/>
        <end position="364"/>
    </location>
</feature>
<feature type="transmembrane region" description="Helical" evidence="1">
    <location>
        <begin position="146"/>
        <end position="168"/>
    </location>
</feature>
<evidence type="ECO:0000256" key="1">
    <source>
        <dbReference type="SAM" id="Phobius"/>
    </source>
</evidence>
<feature type="transmembrane region" description="Helical" evidence="1">
    <location>
        <begin position="282"/>
        <end position="300"/>
    </location>
</feature>
<evidence type="ECO:0000313" key="2">
    <source>
        <dbReference type="EMBL" id="MBP2418959.1"/>
    </source>
</evidence>
<keyword evidence="1" id="KW-0812">Transmembrane</keyword>
<protein>
    <submittedName>
        <fullName evidence="2">MFS family permease</fullName>
    </submittedName>
</protein>
<name>A0ABS4ZD08_9ACTN</name>
<feature type="transmembrane region" description="Helical" evidence="1">
    <location>
        <begin position="20"/>
        <end position="43"/>
    </location>
</feature>
<accession>A0ABS4ZD08</accession>
<keyword evidence="1" id="KW-1133">Transmembrane helix</keyword>
<keyword evidence="3" id="KW-1185">Reference proteome</keyword>
<feature type="transmembrane region" description="Helical" evidence="1">
    <location>
        <begin position="174"/>
        <end position="193"/>
    </location>
</feature>
<feature type="transmembrane region" description="Helical" evidence="1">
    <location>
        <begin position="49"/>
        <end position="70"/>
    </location>
</feature>
<dbReference type="SUPFAM" id="SSF103473">
    <property type="entry name" value="MFS general substrate transporter"/>
    <property type="match status" value="1"/>
</dbReference>
<feature type="transmembrane region" description="Helical" evidence="1">
    <location>
        <begin position="370"/>
        <end position="390"/>
    </location>
</feature>
<keyword evidence="1" id="KW-0472">Membrane</keyword>
<feature type="transmembrane region" description="Helical" evidence="1">
    <location>
        <begin position="306"/>
        <end position="329"/>
    </location>
</feature>
<comment type="caution">
    <text evidence="2">The sequence shown here is derived from an EMBL/GenBank/DDBJ whole genome shotgun (WGS) entry which is preliminary data.</text>
</comment>
<gene>
    <name evidence="2" type="ORF">JOF54_003881</name>
</gene>
<dbReference type="PANTHER" id="PTHR23542:SF1">
    <property type="entry name" value="MAJOR FACILITATOR SUPERFAMILY (MFS) PROFILE DOMAIN-CONTAINING PROTEIN"/>
    <property type="match status" value="1"/>
</dbReference>
<dbReference type="InterPro" id="IPR036259">
    <property type="entry name" value="MFS_trans_sf"/>
</dbReference>
<dbReference type="PANTHER" id="PTHR23542">
    <property type="match status" value="1"/>
</dbReference>
<feature type="transmembrane region" description="Helical" evidence="1">
    <location>
        <begin position="107"/>
        <end position="125"/>
    </location>
</feature>
<evidence type="ECO:0000313" key="3">
    <source>
        <dbReference type="Proteomes" id="UP000758168"/>
    </source>
</evidence>
<proteinExistence type="predicted"/>
<feature type="transmembrane region" description="Helical" evidence="1">
    <location>
        <begin position="82"/>
        <end position="101"/>
    </location>
</feature>
<dbReference type="InterPro" id="IPR011701">
    <property type="entry name" value="MFS"/>
</dbReference>
<reference evidence="2 3" key="1">
    <citation type="submission" date="2021-03" db="EMBL/GenBank/DDBJ databases">
        <title>Sequencing the genomes of 1000 actinobacteria strains.</title>
        <authorList>
            <person name="Klenk H.-P."/>
        </authorList>
    </citation>
    <scope>NUCLEOTIDE SEQUENCE [LARGE SCALE GENOMIC DNA]</scope>
    <source>
        <strain evidence="2 3">DSM 12936</strain>
    </source>
</reference>
<organism evidence="2 3">
    <name type="scientific">Microlunatus capsulatus</name>
    <dbReference type="NCBI Taxonomy" id="99117"/>
    <lineage>
        <taxon>Bacteria</taxon>
        <taxon>Bacillati</taxon>
        <taxon>Actinomycetota</taxon>
        <taxon>Actinomycetes</taxon>
        <taxon>Propionibacteriales</taxon>
        <taxon>Propionibacteriaceae</taxon>
        <taxon>Microlunatus</taxon>
    </lineage>
</organism>